<name>A0AA39C358_9HYME</name>
<evidence type="ECO:0000256" key="2">
    <source>
        <dbReference type="ARBA" id="ARBA00022729"/>
    </source>
</evidence>
<sequence length="492" mass="55941">MDHLFFITIIIVGANCMTETTINPQNTSVTSAGTPPQIKNVTSLNICDTCQCSVDLINCTGRQLTHHFENGSWPVSTIPIKVVNFEENSIIHIRKFPNIIINKLILRFNKIVRIDDKVFEQIRNLTELDLSHNHLTSDMLRPSIFQGRYNPNQWEPLPKLRVLNLGHNNLHTLNPDIFAHVPDIEVLILSGNPLDIIDHSSILALSSLYYLQELSLEYCNLQTLPDHLFHVHKMSLKKLYLNGNRLTILPSTLMDAKALEYLNLDGNTFEVFDHVNAFPKLPMLKKLSLRALSRLIKIGSGAFSHLTALEELYLSECPRLQDINENATLLPDINGETWPPLKKLDLSNNRLKYLPENLVGEWNKLEELHITGNEWSCDCKNQYLVGTILPTFGAVLMNDDVDKMFCSGPPEHAGKIMSSLKNRKLRCLDLYGARPERDAAILVGSLIAILIVIPIVLTFLLLWRRGFFICNEQHPATFSRAFYQRASNDDYT</sequence>
<reference evidence="6" key="1">
    <citation type="journal article" date="2023" name="bioRxiv">
        <title>Scaffold-level genome assemblies of two parasitoid biocontrol wasps reveal the parthenogenesis mechanism and an associated novel virus.</title>
        <authorList>
            <person name="Inwood S."/>
            <person name="Skelly J."/>
            <person name="Guhlin J."/>
            <person name="Harrop T."/>
            <person name="Goldson S."/>
            <person name="Dearden P."/>
        </authorList>
    </citation>
    <scope>NUCLEOTIDE SEQUENCE</scope>
    <source>
        <strain evidence="6">Irish</strain>
        <tissue evidence="6">Whole body</tissue>
    </source>
</reference>
<dbReference type="Pfam" id="PF13855">
    <property type="entry name" value="LRR_8"/>
    <property type="match status" value="3"/>
</dbReference>
<dbReference type="PANTHER" id="PTHR24369">
    <property type="entry name" value="ANTIGEN BSP, PUTATIVE-RELATED"/>
    <property type="match status" value="1"/>
</dbReference>
<keyword evidence="1" id="KW-0433">Leucine-rich repeat</keyword>
<dbReference type="AlphaFoldDB" id="A0AA39C358"/>
<keyword evidence="7" id="KW-1185">Reference proteome</keyword>
<dbReference type="GO" id="GO:0005886">
    <property type="term" value="C:plasma membrane"/>
    <property type="evidence" value="ECO:0007669"/>
    <property type="project" value="TreeGrafter"/>
</dbReference>
<dbReference type="InterPro" id="IPR050541">
    <property type="entry name" value="LRR_TM_domain-containing"/>
</dbReference>
<organism evidence="6 7">
    <name type="scientific">Microctonus aethiopoides</name>
    <dbReference type="NCBI Taxonomy" id="144406"/>
    <lineage>
        <taxon>Eukaryota</taxon>
        <taxon>Metazoa</taxon>
        <taxon>Ecdysozoa</taxon>
        <taxon>Arthropoda</taxon>
        <taxon>Hexapoda</taxon>
        <taxon>Insecta</taxon>
        <taxon>Pterygota</taxon>
        <taxon>Neoptera</taxon>
        <taxon>Endopterygota</taxon>
        <taxon>Hymenoptera</taxon>
        <taxon>Apocrita</taxon>
        <taxon>Ichneumonoidea</taxon>
        <taxon>Braconidae</taxon>
        <taxon>Euphorinae</taxon>
        <taxon>Microctonus</taxon>
    </lineage>
</organism>
<dbReference type="Proteomes" id="UP001168990">
    <property type="component" value="Unassembled WGS sequence"/>
</dbReference>
<reference evidence="6" key="2">
    <citation type="submission" date="2023-03" db="EMBL/GenBank/DDBJ databases">
        <authorList>
            <person name="Inwood S.N."/>
            <person name="Skelly J.G."/>
            <person name="Guhlin J."/>
            <person name="Harrop T.W.R."/>
            <person name="Goldson S.G."/>
            <person name="Dearden P.K."/>
        </authorList>
    </citation>
    <scope>NUCLEOTIDE SEQUENCE</scope>
    <source>
        <strain evidence="6">Irish</strain>
        <tissue evidence="6">Whole body</tissue>
    </source>
</reference>
<feature type="signal peptide" evidence="5">
    <location>
        <begin position="1"/>
        <end position="16"/>
    </location>
</feature>
<comment type="caution">
    <text evidence="6">The sequence shown here is derived from an EMBL/GenBank/DDBJ whole genome shotgun (WGS) entry which is preliminary data.</text>
</comment>
<dbReference type="InterPro" id="IPR003591">
    <property type="entry name" value="Leu-rich_rpt_typical-subtyp"/>
</dbReference>
<dbReference type="Pfam" id="PF00560">
    <property type="entry name" value="LRR_1"/>
    <property type="match status" value="1"/>
</dbReference>
<protein>
    <submittedName>
        <fullName evidence="6">Uncharacterized protein</fullName>
    </submittedName>
</protein>
<dbReference type="EMBL" id="JAQQBS010001609">
    <property type="protein sequence ID" value="KAK0157076.1"/>
    <property type="molecule type" value="Genomic_DNA"/>
</dbReference>
<evidence type="ECO:0000256" key="1">
    <source>
        <dbReference type="ARBA" id="ARBA00022614"/>
    </source>
</evidence>
<keyword evidence="3" id="KW-0677">Repeat</keyword>
<dbReference type="PROSITE" id="PS51450">
    <property type="entry name" value="LRR"/>
    <property type="match status" value="1"/>
</dbReference>
<dbReference type="SMART" id="SM00369">
    <property type="entry name" value="LRR_TYP"/>
    <property type="match status" value="5"/>
</dbReference>
<proteinExistence type="predicted"/>
<feature type="transmembrane region" description="Helical" evidence="4">
    <location>
        <begin position="439"/>
        <end position="463"/>
    </location>
</feature>
<evidence type="ECO:0000313" key="7">
    <source>
        <dbReference type="Proteomes" id="UP001168990"/>
    </source>
</evidence>
<keyword evidence="4" id="KW-0472">Membrane</keyword>
<dbReference type="InterPro" id="IPR032675">
    <property type="entry name" value="LRR_dom_sf"/>
</dbReference>
<evidence type="ECO:0000313" key="6">
    <source>
        <dbReference type="EMBL" id="KAK0157076.1"/>
    </source>
</evidence>
<keyword evidence="4" id="KW-0812">Transmembrane</keyword>
<dbReference type="PRINTS" id="PR00019">
    <property type="entry name" value="LEURICHRPT"/>
</dbReference>
<dbReference type="PANTHER" id="PTHR24369:SF210">
    <property type="entry name" value="CHAOPTIN-RELATED"/>
    <property type="match status" value="1"/>
</dbReference>
<keyword evidence="2 5" id="KW-0732">Signal</keyword>
<evidence type="ECO:0000256" key="3">
    <source>
        <dbReference type="ARBA" id="ARBA00022737"/>
    </source>
</evidence>
<dbReference type="SMART" id="SM00364">
    <property type="entry name" value="LRR_BAC"/>
    <property type="match status" value="3"/>
</dbReference>
<gene>
    <name evidence="6" type="ORF">PV328_011923</name>
</gene>
<dbReference type="SUPFAM" id="SSF52058">
    <property type="entry name" value="L domain-like"/>
    <property type="match status" value="1"/>
</dbReference>
<evidence type="ECO:0000256" key="4">
    <source>
        <dbReference type="SAM" id="Phobius"/>
    </source>
</evidence>
<keyword evidence="4" id="KW-1133">Transmembrane helix</keyword>
<dbReference type="Gene3D" id="3.80.10.10">
    <property type="entry name" value="Ribonuclease Inhibitor"/>
    <property type="match status" value="3"/>
</dbReference>
<dbReference type="InterPro" id="IPR001611">
    <property type="entry name" value="Leu-rich_rpt"/>
</dbReference>
<accession>A0AA39C358</accession>
<evidence type="ECO:0000256" key="5">
    <source>
        <dbReference type="SAM" id="SignalP"/>
    </source>
</evidence>
<feature type="chain" id="PRO_5041293506" evidence="5">
    <location>
        <begin position="17"/>
        <end position="492"/>
    </location>
</feature>